<organism evidence="2 3">
    <name type="scientific">Pedobacter yulinensis</name>
    <dbReference type="NCBI Taxonomy" id="2126353"/>
    <lineage>
        <taxon>Bacteria</taxon>
        <taxon>Pseudomonadati</taxon>
        <taxon>Bacteroidota</taxon>
        <taxon>Sphingobacteriia</taxon>
        <taxon>Sphingobacteriales</taxon>
        <taxon>Sphingobacteriaceae</taxon>
        <taxon>Pedobacter</taxon>
    </lineage>
</organism>
<dbReference type="SUPFAM" id="SSF109854">
    <property type="entry name" value="DinB/YfiT-like putative metalloenzymes"/>
    <property type="match status" value="1"/>
</dbReference>
<name>A0A2T3HHG6_9SPHI</name>
<dbReference type="InterPro" id="IPR034660">
    <property type="entry name" value="DinB/YfiT-like"/>
</dbReference>
<accession>A0A2T3HHG6</accession>
<gene>
    <name evidence="2" type="ORF">C7T94_16865</name>
</gene>
<dbReference type="RefSeq" id="WP_107216860.1">
    <property type="nucleotide sequence ID" value="NZ_KZ686271.1"/>
</dbReference>
<evidence type="ECO:0000313" key="3">
    <source>
        <dbReference type="Proteomes" id="UP000240912"/>
    </source>
</evidence>
<sequence length="157" mass="17607">MNNQATDKIIEDTRIIRERFVELVDGLTIEQLNRIPAGFANNIAWNFGHIVISQQTLCYDRGGFKGVIDPAFIPKYARGSKPEGFISAVEIGELKQLAFSLTDRLATDLENGYFQGFQPFVTLFGMQVRNAAEAAAYSISHDHLHLGYAMAQRKIVR</sequence>
<dbReference type="Pfam" id="PF12867">
    <property type="entry name" value="DinB_2"/>
    <property type="match status" value="1"/>
</dbReference>
<reference evidence="2 3" key="1">
    <citation type="submission" date="2018-03" db="EMBL/GenBank/DDBJ databases">
        <authorList>
            <person name="Keele B.F."/>
        </authorList>
    </citation>
    <scope>NUCLEOTIDE SEQUENCE [LARGE SCALE GENOMIC DNA]</scope>
    <source>
        <strain evidence="2 3">YL28-9</strain>
    </source>
</reference>
<keyword evidence="3" id="KW-1185">Reference proteome</keyword>
<dbReference type="EMBL" id="PYLS01000007">
    <property type="protein sequence ID" value="PST81872.1"/>
    <property type="molecule type" value="Genomic_DNA"/>
</dbReference>
<comment type="caution">
    <text evidence="2">The sequence shown here is derived from an EMBL/GenBank/DDBJ whole genome shotgun (WGS) entry which is preliminary data.</text>
</comment>
<evidence type="ECO:0000259" key="1">
    <source>
        <dbReference type="Pfam" id="PF12867"/>
    </source>
</evidence>
<feature type="domain" description="DinB-like" evidence="1">
    <location>
        <begin position="16"/>
        <end position="148"/>
    </location>
</feature>
<proteinExistence type="predicted"/>
<dbReference type="AlphaFoldDB" id="A0A2T3HHG6"/>
<dbReference type="Proteomes" id="UP000240912">
    <property type="component" value="Unassembled WGS sequence"/>
</dbReference>
<dbReference type="OrthoDB" id="4295522at2"/>
<dbReference type="Gene3D" id="1.20.120.450">
    <property type="entry name" value="dinb family like domain"/>
    <property type="match status" value="1"/>
</dbReference>
<protein>
    <submittedName>
        <fullName evidence="2">DinB family protein</fullName>
    </submittedName>
</protein>
<evidence type="ECO:0000313" key="2">
    <source>
        <dbReference type="EMBL" id="PST81872.1"/>
    </source>
</evidence>
<dbReference type="InterPro" id="IPR024775">
    <property type="entry name" value="DinB-like"/>
</dbReference>